<reference evidence="1" key="2">
    <citation type="submission" date="2022-06" db="UniProtKB">
        <authorList>
            <consortium name="EnsemblMetazoa"/>
        </authorList>
    </citation>
    <scope>IDENTIFICATION</scope>
    <source>
        <strain evidence="1">PS312</strain>
    </source>
</reference>
<accession>A0A8R1UBU7</accession>
<protein>
    <submittedName>
        <fullName evidence="1">Uncharacterized protein</fullName>
    </submittedName>
</protein>
<dbReference type="EnsemblMetazoa" id="PPA15081.1">
    <property type="protein sequence ID" value="PPA15081.1"/>
    <property type="gene ID" value="WBGene00104635"/>
</dbReference>
<accession>A0A2A6BBP4</accession>
<keyword evidence="2" id="KW-1185">Reference proteome</keyword>
<proteinExistence type="predicted"/>
<evidence type="ECO:0000313" key="1">
    <source>
        <dbReference type="EnsemblMetazoa" id="PPA15081.1"/>
    </source>
</evidence>
<evidence type="ECO:0000313" key="2">
    <source>
        <dbReference type="Proteomes" id="UP000005239"/>
    </source>
</evidence>
<sequence>MFERSEKLLWNIPTARARGRSKWREWTAKPADMWTYAHWVRQIYLACIPAYPIGYLLVNSIRDDFFFTKLYVRRSELAPSDHLKELVESEFDRVEDVNTPKLHVTLTDSMEPRVFGGFFLRNGAEIQFPLAASFVDIEYARRLGGHIEMDFGRARNRRKLENASSIAEEMLTRMMMSEQAKRFIVQRELQRANDGVLFCLPVFGWALFSTVGYPVMIILSRFIGLSASFVASLGGVTIGYREFLKKVDGFAALRMDEKTVRMGRPYEEGARDYLGTQMAVGRMLKKVMGTEGSLRIAKNGDLLSDTVPFSKRAWNDRATEFLVKTKWGRRVRIGLLAGTVVGYPTFSLLWNGPLVQKTFPLRHPHEELPERLREIARKEFDYFLDKNDRLERDAVHRFHLGKSAEDVDTVAAGSIGVRTGLEAALPYYFQFRTVDEALQYFKTHYPSSLPYLGERVPVLWDSDAGHELAAAFVMSDQATRFVVQRDLYAHDGWAALAQRSISWGTWSTFTSIFTYWLHMSLKIFGSTAVSFAGIYGFFLAGCWFANNQWHMLYRYMTDVYADATAARTSFDHCEGGKEYYWKQLKRNRLLRDLHPTLYTQITASGDVRGIATPLIVRYDHLKDVNEEDDELKGVVELDD</sequence>
<dbReference type="InterPro" id="IPR026620">
    <property type="entry name" value="TMEM177"/>
</dbReference>
<dbReference type="PANTHER" id="PTHR21824">
    <property type="entry name" value="TRANSMEMBRANE PROTEIN 177"/>
    <property type="match status" value="1"/>
</dbReference>
<dbReference type="AlphaFoldDB" id="A0A2A6BBP4"/>
<dbReference type="GO" id="GO:0016020">
    <property type="term" value="C:membrane"/>
    <property type="evidence" value="ECO:0000318"/>
    <property type="project" value="GO_Central"/>
</dbReference>
<gene>
    <name evidence="1" type="primary">WBGene00104635</name>
</gene>
<dbReference type="Proteomes" id="UP000005239">
    <property type="component" value="Unassembled WGS sequence"/>
</dbReference>
<organism evidence="1 2">
    <name type="scientific">Pristionchus pacificus</name>
    <name type="common">Parasitic nematode worm</name>
    <dbReference type="NCBI Taxonomy" id="54126"/>
    <lineage>
        <taxon>Eukaryota</taxon>
        <taxon>Metazoa</taxon>
        <taxon>Ecdysozoa</taxon>
        <taxon>Nematoda</taxon>
        <taxon>Chromadorea</taxon>
        <taxon>Rhabditida</taxon>
        <taxon>Rhabditina</taxon>
        <taxon>Diplogasteromorpha</taxon>
        <taxon>Diplogasteroidea</taxon>
        <taxon>Neodiplogasteridae</taxon>
        <taxon>Pristionchus</taxon>
    </lineage>
</organism>
<reference evidence="2" key="1">
    <citation type="journal article" date="2008" name="Nat. Genet.">
        <title>The Pristionchus pacificus genome provides a unique perspective on nematode lifestyle and parasitism.</title>
        <authorList>
            <person name="Dieterich C."/>
            <person name="Clifton S.W."/>
            <person name="Schuster L.N."/>
            <person name="Chinwalla A."/>
            <person name="Delehaunty K."/>
            <person name="Dinkelacker I."/>
            <person name="Fulton L."/>
            <person name="Fulton R."/>
            <person name="Godfrey J."/>
            <person name="Minx P."/>
            <person name="Mitreva M."/>
            <person name="Roeseler W."/>
            <person name="Tian H."/>
            <person name="Witte H."/>
            <person name="Yang S.P."/>
            <person name="Wilson R.K."/>
            <person name="Sommer R.J."/>
        </authorList>
    </citation>
    <scope>NUCLEOTIDE SEQUENCE [LARGE SCALE GENOMIC DNA]</scope>
    <source>
        <strain evidence="2">PS312</strain>
    </source>
</reference>
<name>A0A2A6BBP4_PRIPA</name>
<dbReference type="PANTHER" id="PTHR21824:SF4">
    <property type="entry name" value="TRANSMEMBRANE PROTEIN 177"/>
    <property type="match status" value="1"/>
</dbReference>